<feature type="modified residue" description="4-aspartylphosphate" evidence="4">
    <location>
        <position position="63"/>
    </location>
</feature>
<keyword evidence="8" id="KW-1185">Reference proteome</keyword>
<dbReference type="Pfam" id="PF00990">
    <property type="entry name" value="GGDEF"/>
    <property type="match status" value="1"/>
</dbReference>
<gene>
    <name evidence="7" type="ORF">P873_05715</name>
</gene>
<accession>A0A091BGI7</accession>
<dbReference type="STRING" id="1121013.GCA_000426365_02190"/>
<dbReference type="EC" id="2.7.7.65" evidence="2"/>
<evidence type="ECO:0000256" key="1">
    <source>
        <dbReference type="ARBA" id="ARBA00001946"/>
    </source>
</evidence>
<dbReference type="InterPro" id="IPR050469">
    <property type="entry name" value="Diguanylate_Cyclase"/>
</dbReference>
<dbReference type="AlphaFoldDB" id="A0A091BGI7"/>
<dbReference type="InterPro" id="IPR000160">
    <property type="entry name" value="GGDEF_dom"/>
</dbReference>
<dbReference type="GO" id="GO:0000160">
    <property type="term" value="P:phosphorelay signal transduction system"/>
    <property type="evidence" value="ECO:0007669"/>
    <property type="project" value="InterPro"/>
</dbReference>
<dbReference type="SMART" id="SM00267">
    <property type="entry name" value="GGDEF"/>
    <property type="match status" value="1"/>
</dbReference>
<dbReference type="GO" id="GO:0052621">
    <property type="term" value="F:diguanylate cyclase activity"/>
    <property type="evidence" value="ECO:0007669"/>
    <property type="project" value="UniProtKB-EC"/>
</dbReference>
<protein>
    <recommendedName>
        <fullName evidence="2">diguanylate cyclase</fullName>
        <ecNumber evidence="2">2.7.7.65</ecNumber>
    </recommendedName>
</protein>
<proteinExistence type="predicted"/>
<dbReference type="eggNOG" id="COG3706">
    <property type="taxonomic scope" value="Bacteria"/>
</dbReference>
<comment type="catalytic activity">
    <reaction evidence="3">
        <text>2 GTP = 3',3'-c-di-GMP + 2 diphosphate</text>
        <dbReference type="Rhea" id="RHEA:24898"/>
        <dbReference type="ChEBI" id="CHEBI:33019"/>
        <dbReference type="ChEBI" id="CHEBI:37565"/>
        <dbReference type="ChEBI" id="CHEBI:58805"/>
        <dbReference type="EC" id="2.7.7.65"/>
    </reaction>
</comment>
<dbReference type="PANTHER" id="PTHR45138">
    <property type="entry name" value="REGULATORY COMPONENTS OF SENSORY TRANSDUCTION SYSTEM"/>
    <property type="match status" value="1"/>
</dbReference>
<dbReference type="Gene3D" id="3.40.50.2300">
    <property type="match status" value="1"/>
</dbReference>
<organism evidence="7 8">
    <name type="scientific">Arenimonas composti TR7-09 = DSM 18010</name>
    <dbReference type="NCBI Taxonomy" id="1121013"/>
    <lineage>
        <taxon>Bacteria</taxon>
        <taxon>Pseudomonadati</taxon>
        <taxon>Pseudomonadota</taxon>
        <taxon>Gammaproteobacteria</taxon>
        <taxon>Lysobacterales</taxon>
        <taxon>Lysobacteraceae</taxon>
        <taxon>Arenimonas</taxon>
    </lineage>
</organism>
<dbReference type="RefSeq" id="WP_026817171.1">
    <property type="nucleotide sequence ID" value="NZ_AUFF01000006.1"/>
</dbReference>
<dbReference type="Proteomes" id="UP000029391">
    <property type="component" value="Unassembled WGS sequence"/>
</dbReference>
<dbReference type="Pfam" id="PF00072">
    <property type="entry name" value="Response_reg"/>
    <property type="match status" value="1"/>
</dbReference>
<dbReference type="InterPro" id="IPR011006">
    <property type="entry name" value="CheY-like_superfamily"/>
</dbReference>
<dbReference type="CDD" id="cd01949">
    <property type="entry name" value="GGDEF"/>
    <property type="match status" value="1"/>
</dbReference>
<dbReference type="InterPro" id="IPR029787">
    <property type="entry name" value="Nucleotide_cyclase"/>
</dbReference>
<keyword evidence="4" id="KW-0597">Phosphoprotein</keyword>
<reference evidence="7 8" key="1">
    <citation type="submission" date="2013-09" db="EMBL/GenBank/DDBJ databases">
        <title>Genome sequencing of Arenimonas composti.</title>
        <authorList>
            <person name="Chen F."/>
            <person name="Wang G."/>
        </authorList>
    </citation>
    <scope>NUCLEOTIDE SEQUENCE [LARGE SCALE GENOMIC DNA]</scope>
    <source>
        <strain evidence="7 8">TR7-09</strain>
    </source>
</reference>
<evidence type="ECO:0000259" key="5">
    <source>
        <dbReference type="PROSITE" id="PS50110"/>
    </source>
</evidence>
<dbReference type="InterPro" id="IPR043128">
    <property type="entry name" value="Rev_trsase/Diguanyl_cyclase"/>
</dbReference>
<dbReference type="GO" id="GO:0043709">
    <property type="term" value="P:cell adhesion involved in single-species biofilm formation"/>
    <property type="evidence" value="ECO:0007669"/>
    <property type="project" value="TreeGrafter"/>
</dbReference>
<dbReference type="PANTHER" id="PTHR45138:SF9">
    <property type="entry name" value="DIGUANYLATE CYCLASE DGCM-RELATED"/>
    <property type="match status" value="1"/>
</dbReference>
<dbReference type="GO" id="GO:0005886">
    <property type="term" value="C:plasma membrane"/>
    <property type="evidence" value="ECO:0007669"/>
    <property type="project" value="TreeGrafter"/>
</dbReference>
<dbReference type="SUPFAM" id="SSF55073">
    <property type="entry name" value="Nucleotide cyclase"/>
    <property type="match status" value="1"/>
</dbReference>
<dbReference type="InterPro" id="IPR001789">
    <property type="entry name" value="Sig_transdc_resp-reg_receiver"/>
</dbReference>
<dbReference type="SMART" id="SM00448">
    <property type="entry name" value="REC"/>
    <property type="match status" value="1"/>
</dbReference>
<feature type="domain" description="GGDEF" evidence="6">
    <location>
        <begin position="204"/>
        <end position="332"/>
    </location>
</feature>
<dbReference type="SUPFAM" id="SSF52172">
    <property type="entry name" value="CheY-like"/>
    <property type="match status" value="1"/>
</dbReference>
<feature type="domain" description="Response regulatory" evidence="5">
    <location>
        <begin position="6"/>
        <end position="129"/>
    </location>
</feature>
<dbReference type="GO" id="GO:1902201">
    <property type="term" value="P:negative regulation of bacterial-type flagellum-dependent cell motility"/>
    <property type="evidence" value="ECO:0007669"/>
    <property type="project" value="TreeGrafter"/>
</dbReference>
<dbReference type="Gene3D" id="3.30.70.270">
    <property type="match status" value="1"/>
</dbReference>
<dbReference type="PROSITE" id="PS50110">
    <property type="entry name" value="RESPONSE_REGULATORY"/>
    <property type="match status" value="1"/>
</dbReference>
<dbReference type="FunFam" id="3.30.70.270:FF:000001">
    <property type="entry name" value="Diguanylate cyclase domain protein"/>
    <property type="match status" value="1"/>
</dbReference>
<dbReference type="NCBIfam" id="TIGR00254">
    <property type="entry name" value="GGDEF"/>
    <property type="match status" value="1"/>
</dbReference>
<evidence type="ECO:0000256" key="3">
    <source>
        <dbReference type="ARBA" id="ARBA00034247"/>
    </source>
</evidence>
<evidence type="ECO:0000313" key="7">
    <source>
        <dbReference type="EMBL" id="KFN50657.1"/>
    </source>
</evidence>
<dbReference type="PROSITE" id="PS50887">
    <property type="entry name" value="GGDEF"/>
    <property type="match status" value="1"/>
</dbReference>
<evidence type="ECO:0000313" key="8">
    <source>
        <dbReference type="Proteomes" id="UP000029391"/>
    </source>
</evidence>
<comment type="cofactor">
    <cofactor evidence="1">
        <name>Mg(2+)</name>
        <dbReference type="ChEBI" id="CHEBI:18420"/>
    </cofactor>
</comment>
<evidence type="ECO:0000256" key="2">
    <source>
        <dbReference type="ARBA" id="ARBA00012528"/>
    </source>
</evidence>
<sequence length="332" mass="37068">MGDTRTILCVDDDSTVLRALRTVLVSALPPGVEVELAESGDEALEIVDELPAQGRELALVICDYMMPGLRGDELLVRLHTRCPQALTVLLTGQSDLAGVKRAINEADLYRFIEKPFQNEDIVLTARSALRAWAQARDLLRQNEELRRINTELENIVAARTRELVEKNRELEVLSITDRLTGLYNRRKLDAILDEELKLNRRYGSDFALVMVDLDHFKQINDTHGHAVGDAVLVAFANLLRERTREVDVVARYGGEEFVVICRHPHEGTCEGLAQKLRKAIRECDFPHVGHLTASFGVAALRPGEDAASLFARADGALYRAKRGGRDRVETAP</sequence>
<name>A0A091BGI7_9GAMM</name>
<evidence type="ECO:0000256" key="4">
    <source>
        <dbReference type="PROSITE-ProRule" id="PRU00169"/>
    </source>
</evidence>
<evidence type="ECO:0000259" key="6">
    <source>
        <dbReference type="PROSITE" id="PS50887"/>
    </source>
</evidence>
<dbReference type="EMBL" id="AWXU01000017">
    <property type="protein sequence ID" value="KFN50657.1"/>
    <property type="molecule type" value="Genomic_DNA"/>
</dbReference>
<comment type="caution">
    <text evidence="7">The sequence shown here is derived from an EMBL/GenBank/DDBJ whole genome shotgun (WGS) entry which is preliminary data.</text>
</comment>